<accession>A0A9W7KY53</accession>
<comment type="caution">
    <text evidence="1">The sequence shown here is derived from an EMBL/GenBank/DDBJ whole genome shotgun (WGS) entry which is preliminary data.</text>
</comment>
<reference evidence="2" key="1">
    <citation type="journal article" date="2023" name="Commun. Biol.">
        <title>Genome analysis of Parmales, the sister group of diatoms, reveals the evolutionary specialization of diatoms from phago-mixotrophs to photoautotrophs.</title>
        <authorList>
            <person name="Ban H."/>
            <person name="Sato S."/>
            <person name="Yoshikawa S."/>
            <person name="Yamada K."/>
            <person name="Nakamura Y."/>
            <person name="Ichinomiya M."/>
            <person name="Sato N."/>
            <person name="Blanc-Mathieu R."/>
            <person name="Endo H."/>
            <person name="Kuwata A."/>
            <person name="Ogata H."/>
        </authorList>
    </citation>
    <scope>NUCLEOTIDE SEQUENCE [LARGE SCALE GENOMIC DNA]</scope>
    <source>
        <strain evidence="2">NIES 3699</strain>
    </source>
</reference>
<evidence type="ECO:0000313" key="2">
    <source>
        <dbReference type="Proteomes" id="UP001165160"/>
    </source>
</evidence>
<dbReference type="InterPro" id="IPR004155">
    <property type="entry name" value="PBS_lyase_HEAT"/>
</dbReference>
<proteinExistence type="predicted"/>
<dbReference type="SUPFAM" id="SSF48371">
    <property type="entry name" value="ARM repeat"/>
    <property type="match status" value="1"/>
</dbReference>
<dbReference type="Proteomes" id="UP001165160">
    <property type="component" value="Unassembled WGS sequence"/>
</dbReference>
<dbReference type="InterPro" id="IPR011989">
    <property type="entry name" value="ARM-like"/>
</dbReference>
<dbReference type="PANTHER" id="PTHR12697">
    <property type="entry name" value="PBS LYASE HEAT-LIKE PROTEIN"/>
    <property type="match status" value="1"/>
</dbReference>
<evidence type="ECO:0008006" key="3">
    <source>
        <dbReference type="Google" id="ProtNLM"/>
    </source>
</evidence>
<dbReference type="AlphaFoldDB" id="A0A9W7KY53"/>
<dbReference type="GO" id="GO:0016491">
    <property type="term" value="F:oxidoreductase activity"/>
    <property type="evidence" value="ECO:0007669"/>
    <property type="project" value="TreeGrafter"/>
</dbReference>
<protein>
    <recommendedName>
        <fullName evidence="3">Deoxyhypusine monooxygenase</fullName>
    </recommendedName>
</protein>
<dbReference type="SMART" id="SM00567">
    <property type="entry name" value="EZ_HEAT"/>
    <property type="match status" value="5"/>
</dbReference>
<sequence length="370" mass="40590">MFKIPPLEQLQACLGDPSQPIGARMRASYHLKQIFQLPTTSPDLQATIVSILTEQLPVKAHGKLMRHEFGYVLGQLKSPLSIPSLCASILDSTDDCICRHECAEALGAICSPSTPSPMLNLSLTTLQKSMSDPSNPIEVIETCQIALNFISWKLTTPTSETSAPMACACMLSSYDSSDPAPPHPSHSGMSVSDIGEIMRDESRELWERYRAMFSVRNKGGEGAAVELGRALVEDRSSALFRHEVAFVLGQLQRVEGLDYLVMSLERVDEHEFVRHESAEAIGAIEDDWERCEEVLKRFLNDEDKCVRQSCEVALDAADYFGLNVVVKEDGDEGLQGVGVVEGEGIFKFAGVKGTTISHLNIKEKSCGLKV</sequence>
<gene>
    <name evidence="1" type="ORF">TrVE_jg1655</name>
</gene>
<keyword evidence="2" id="KW-1185">Reference proteome</keyword>
<evidence type="ECO:0000313" key="1">
    <source>
        <dbReference type="EMBL" id="GMI15515.1"/>
    </source>
</evidence>
<dbReference type="InterPro" id="IPR016024">
    <property type="entry name" value="ARM-type_fold"/>
</dbReference>
<organism evidence="1 2">
    <name type="scientific">Triparma verrucosa</name>
    <dbReference type="NCBI Taxonomy" id="1606542"/>
    <lineage>
        <taxon>Eukaryota</taxon>
        <taxon>Sar</taxon>
        <taxon>Stramenopiles</taxon>
        <taxon>Ochrophyta</taxon>
        <taxon>Bolidophyceae</taxon>
        <taxon>Parmales</taxon>
        <taxon>Triparmaceae</taxon>
        <taxon>Triparma</taxon>
    </lineage>
</organism>
<dbReference type="Pfam" id="PF13646">
    <property type="entry name" value="HEAT_2"/>
    <property type="match status" value="1"/>
</dbReference>
<dbReference type="EMBL" id="BRXX01000521">
    <property type="protein sequence ID" value="GMI15515.1"/>
    <property type="molecule type" value="Genomic_DNA"/>
</dbReference>
<dbReference type="PANTHER" id="PTHR12697:SF5">
    <property type="entry name" value="DEOXYHYPUSINE HYDROXYLASE"/>
    <property type="match status" value="1"/>
</dbReference>
<dbReference type="Gene3D" id="1.25.10.10">
    <property type="entry name" value="Leucine-rich Repeat Variant"/>
    <property type="match status" value="1"/>
</dbReference>
<name>A0A9W7KY53_9STRA</name>